<evidence type="ECO:0000256" key="3">
    <source>
        <dbReference type="ARBA" id="ARBA00022475"/>
    </source>
</evidence>
<feature type="region of interest" description="Disordered" evidence="7">
    <location>
        <begin position="25"/>
        <end position="53"/>
    </location>
</feature>
<evidence type="ECO:0000256" key="8">
    <source>
        <dbReference type="SAM" id="Phobius"/>
    </source>
</evidence>
<dbReference type="OrthoDB" id="9793781at2"/>
<organism evidence="11 12">
    <name type="scientific">Planctomicrobium piriforme</name>
    <dbReference type="NCBI Taxonomy" id="1576369"/>
    <lineage>
        <taxon>Bacteria</taxon>
        <taxon>Pseudomonadati</taxon>
        <taxon>Planctomycetota</taxon>
        <taxon>Planctomycetia</taxon>
        <taxon>Planctomycetales</taxon>
        <taxon>Planctomycetaceae</taxon>
        <taxon>Planctomicrobium</taxon>
    </lineage>
</organism>
<dbReference type="InterPro" id="IPR023408">
    <property type="entry name" value="MscS_beta-dom_sf"/>
</dbReference>
<evidence type="ECO:0000256" key="4">
    <source>
        <dbReference type="ARBA" id="ARBA00022692"/>
    </source>
</evidence>
<keyword evidence="6 8" id="KW-0472">Membrane</keyword>
<reference evidence="12" key="1">
    <citation type="submission" date="2016-10" db="EMBL/GenBank/DDBJ databases">
        <authorList>
            <person name="Varghese N."/>
            <person name="Submissions S."/>
        </authorList>
    </citation>
    <scope>NUCLEOTIDE SEQUENCE [LARGE SCALE GENOMIC DNA]</scope>
    <source>
        <strain evidence="12">DSM 26348</strain>
    </source>
</reference>
<feature type="transmembrane region" description="Helical" evidence="8">
    <location>
        <begin position="216"/>
        <end position="235"/>
    </location>
</feature>
<dbReference type="PROSITE" id="PS50914">
    <property type="entry name" value="BON"/>
    <property type="match status" value="1"/>
</dbReference>
<proteinExistence type="inferred from homology"/>
<feature type="compositionally biased region" description="Low complexity" evidence="7">
    <location>
        <begin position="25"/>
        <end position="43"/>
    </location>
</feature>
<dbReference type="EMBL" id="FOQD01000022">
    <property type="protein sequence ID" value="SFJ51361.1"/>
    <property type="molecule type" value="Genomic_DNA"/>
</dbReference>
<evidence type="ECO:0000256" key="1">
    <source>
        <dbReference type="ARBA" id="ARBA00004651"/>
    </source>
</evidence>
<evidence type="ECO:0000313" key="12">
    <source>
        <dbReference type="Proteomes" id="UP000199518"/>
    </source>
</evidence>
<dbReference type="Pfam" id="PF00924">
    <property type="entry name" value="MS_channel_2nd"/>
    <property type="match status" value="1"/>
</dbReference>
<evidence type="ECO:0000256" key="7">
    <source>
        <dbReference type="SAM" id="MobiDB-lite"/>
    </source>
</evidence>
<dbReference type="InterPro" id="IPR006685">
    <property type="entry name" value="MscS_channel_2nd"/>
</dbReference>
<keyword evidence="4 8" id="KW-0812">Transmembrane</keyword>
<evidence type="ECO:0000256" key="5">
    <source>
        <dbReference type="ARBA" id="ARBA00022989"/>
    </source>
</evidence>
<dbReference type="InterPro" id="IPR011066">
    <property type="entry name" value="MscS_channel_C_sf"/>
</dbReference>
<dbReference type="AlphaFoldDB" id="A0A1I3S1F4"/>
<dbReference type="STRING" id="1576369.SAMN05421753_12243"/>
<keyword evidence="9" id="KW-0732">Signal</keyword>
<comment type="subcellular location">
    <subcellularLocation>
        <location evidence="1">Cell membrane</location>
        <topology evidence="1">Multi-pass membrane protein</topology>
    </subcellularLocation>
</comment>
<feature type="region of interest" description="Disordered" evidence="7">
    <location>
        <begin position="408"/>
        <end position="479"/>
    </location>
</feature>
<dbReference type="Pfam" id="PF21082">
    <property type="entry name" value="MS_channel_3rd"/>
    <property type="match status" value="1"/>
</dbReference>
<dbReference type="InterPro" id="IPR010920">
    <property type="entry name" value="LSM_dom_sf"/>
</dbReference>
<dbReference type="GO" id="GO:0008381">
    <property type="term" value="F:mechanosensitive monoatomic ion channel activity"/>
    <property type="evidence" value="ECO:0007669"/>
    <property type="project" value="InterPro"/>
</dbReference>
<dbReference type="SUPFAM" id="SSF50182">
    <property type="entry name" value="Sm-like ribonucleoproteins"/>
    <property type="match status" value="1"/>
</dbReference>
<dbReference type="InterPro" id="IPR049278">
    <property type="entry name" value="MS_channel_C"/>
</dbReference>
<dbReference type="Pfam" id="PF04972">
    <property type="entry name" value="BON"/>
    <property type="match status" value="1"/>
</dbReference>
<dbReference type="GO" id="GO:0005886">
    <property type="term" value="C:plasma membrane"/>
    <property type="evidence" value="ECO:0007669"/>
    <property type="project" value="UniProtKB-SubCell"/>
</dbReference>
<dbReference type="Gene3D" id="2.30.30.60">
    <property type="match status" value="1"/>
</dbReference>
<dbReference type="Gene3D" id="1.10.287.1260">
    <property type="match status" value="1"/>
</dbReference>
<evidence type="ECO:0000256" key="2">
    <source>
        <dbReference type="ARBA" id="ARBA00008017"/>
    </source>
</evidence>
<protein>
    <submittedName>
        <fullName evidence="11">Small-conductance mechanosensitive channel</fullName>
    </submittedName>
</protein>
<dbReference type="Gene3D" id="3.30.70.100">
    <property type="match status" value="1"/>
</dbReference>
<feature type="compositionally biased region" description="Basic and acidic residues" evidence="7">
    <location>
        <begin position="451"/>
        <end position="479"/>
    </location>
</feature>
<feature type="transmembrane region" description="Helical" evidence="8">
    <location>
        <begin position="190"/>
        <end position="210"/>
    </location>
</feature>
<evidence type="ECO:0000259" key="10">
    <source>
        <dbReference type="PROSITE" id="PS50914"/>
    </source>
</evidence>
<evidence type="ECO:0000256" key="9">
    <source>
        <dbReference type="SAM" id="SignalP"/>
    </source>
</evidence>
<keyword evidence="5 8" id="KW-1133">Transmembrane helix</keyword>
<dbReference type="PANTHER" id="PTHR30221">
    <property type="entry name" value="SMALL-CONDUCTANCE MECHANOSENSITIVE CHANNEL"/>
    <property type="match status" value="1"/>
</dbReference>
<sequence>MKSTRFVFSLCLWLLMDSVALPQTAAPAPPAAGDSAGASTTTQPAPLPPPKSVNVIPEAQDDEIAQRLIRILDATEWFRSGEVKVQQGVVTLDGETSDAKYQAWASNLAQNTEDVVAVVNRIRITQRRLWDLSPAWNQMRDLSRQAIQGLPLFVVSLAVLLLTFVATRWADFWGRRIISRRVPNPILQQVGGRVVAIPVALIGIYLALRICGLTQLALTVAGGTGLAGLIVGIAFRDIAENFLASLLISMERPFQLGDLIEVNNMAGITVQGLVQSVTTRGTVLLTMDGNHLQIPNALIYKNVVNNLTTNPKIRLNFPLPLSQEVPLESAQEAVLEVLQRHPAVLQDPEPLVLVEELAVSGATLRVYCWIDSRQNSSLKTRSALLRLAKAALRKAHVSGPPVIAAHSSAPRALSAAPEPAMTSTAGAPGGVGRPHAQQTGAEGGLANETADIEKQAKAARNADDRVNLLSDDDRSSNRC</sequence>
<keyword evidence="3" id="KW-1003">Cell membrane</keyword>
<evidence type="ECO:0000313" key="11">
    <source>
        <dbReference type="EMBL" id="SFJ51361.1"/>
    </source>
</evidence>
<dbReference type="Proteomes" id="UP000199518">
    <property type="component" value="Unassembled WGS sequence"/>
</dbReference>
<dbReference type="SUPFAM" id="SSF82689">
    <property type="entry name" value="Mechanosensitive channel protein MscS (YggB), C-terminal domain"/>
    <property type="match status" value="1"/>
</dbReference>
<keyword evidence="12" id="KW-1185">Reference proteome</keyword>
<feature type="signal peptide" evidence="9">
    <location>
        <begin position="1"/>
        <end position="25"/>
    </location>
</feature>
<dbReference type="Gene3D" id="3.30.1340.30">
    <property type="match status" value="1"/>
</dbReference>
<dbReference type="InterPro" id="IPR045275">
    <property type="entry name" value="MscS_archaea/bacteria_type"/>
</dbReference>
<gene>
    <name evidence="11" type="ORF">SAMN05421753_12243</name>
</gene>
<accession>A0A1I3S1F4</accession>
<comment type="similarity">
    <text evidence="2">Belongs to the MscS (TC 1.A.23) family.</text>
</comment>
<feature type="domain" description="BON" evidence="10">
    <location>
        <begin position="60"/>
        <end position="126"/>
    </location>
</feature>
<feature type="chain" id="PRO_5011521378" evidence="9">
    <location>
        <begin position="26"/>
        <end position="479"/>
    </location>
</feature>
<name>A0A1I3S1F4_9PLAN</name>
<feature type="transmembrane region" description="Helical" evidence="8">
    <location>
        <begin position="150"/>
        <end position="170"/>
    </location>
</feature>
<evidence type="ECO:0000256" key="6">
    <source>
        <dbReference type="ARBA" id="ARBA00023136"/>
    </source>
</evidence>
<dbReference type="PANTHER" id="PTHR30221:SF1">
    <property type="entry name" value="SMALL-CONDUCTANCE MECHANOSENSITIVE CHANNEL"/>
    <property type="match status" value="1"/>
</dbReference>
<dbReference type="InterPro" id="IPR007055">
    <property type="entry name" value="BON_dom"/>
</dbReference>